<dbReference type="InterPro" id="IPR013249">
    <property type="entry name" value="RNA_pol_sigma70_r4_t2"/>
</dbReference>
<dbReference type="InterPro" id="IPR000838">
    <property type="entry name" value="RNA_pol_sigma70_ECF_CS"/>
</dbReference>
<dbReference type="PANTHER" id="PTHR43133:SF8">
    <property type="entry name" value="RNA POLYMERASE SIGMA FACTOR HI_1459-RELATED"/>
    <property type="match status" value="1"/>
</dbReference>
<protein>
    <recommendedName>
        <fullName evidence="6">RNA polymerase sigma factor</fullName>
    </recommendedName>
</protein>
<evidence type="ECO:0000313" key="9">
    <source>
        <dbReference type="EMBL" id="MDT7831178.1"/>
    </source>
</evidence>
<keyword evidence="5 6" id="KW-0804">Transcription</keyword>
<feature type="domain" description="RNA polymerase sigma factor 70 region 4 type 2" evidence="8">
    <location>
        <begin position="119"/>
        <end position="169"/>
    </location>
</feature>
<dbReference type="Proteomes" id="UP001257277">
    <property type="component" value="Unassembled WGS sequence"/>
</dbReference>
<evidence type="ECO:0000256" key="6">
    <source>
        <dbReference type="RuleBase" id="RU000716"/>
    </source>
</evidence>
<keyword evidence="4 6" id="KW-0238">DNA-binding</keyword>
<dbReference type="InterPro" id="IPR013325">
    <property type="entry name" value="RNA_pol_sigma_r2"/>
</dbReference>
<name>A0ABU3LCP2_9FLAO</name>
<evidence type="ECO:0000256" key="3">
    <source>
        <dbReference type="ARBA" id="ARBA00023082"/>
    </source>
</evidence>
<keyword evidence="2 6" id="KW-0805">Transcription regulation</keyword>
<dbReference type="Gene3D" id="1.10.1740.10">
    <property type="match status" value="1"/>
</dbReference>
<dbReference type="InterPro" id="IPR014284">
    <property type="entry name" value="RNA_pol_sigma-70_dom"/>
</dbReference>
<evidence type="ECO:0000256" key="5">
    <source>
        <dbReference type="ARBA" id="ARBA00023163"/>
    </source>
</evidence>
<dbReference type="RefSeq" id="WP_349240430.1">
    <property type="nucleotide sequence ID" value="NZ_JAVTTO010000001.1"/>
</dbReference>
<organism evidence="9 10">
    <name type="scientific">Asprobacillus argus</name>
    <dbReference type="NCBI Taxonomy" id="3076534"/>
    <lineage>
        <taxon>Bacteria</taxon>
        <taxon>Pseudomonadati</taxon>
        <taxon>Bacteroidota</taxon>
        <taxon>Flavobacteriia</taxon>
        <taxon>Flavobacteriales</taxon>
        <taxon>Flavobacteriaceae</taxon>
        <taxon>Asprobacillus</taxon>
    </lineage>
</organism>
<gene>
    <name evidence="9" type="ORF">RQM59_02240</name>
</gene>
<feature type="domain" description="RNA polymerase sigma-70 region 2" evidence="7">
    <location>
        <begin position="24"/>
        <end position="90"/>
    </location>
</feature>
<dbReference type="PROSITE" id="PS01063">
    <property type="entry name" value="SIGMA70_ECF"/>
    <property type="match status" value="1"/>
</dbReference>
<dbReference type="NCBIfam" id="TIGR02937">
    <property type="entry name" value="sigma70-ECF"/>
    <property type="match status" value="1"/>
</dbReference>
<evidence type="ECO:0000313" key="10">
    <source>
        <dbReference type="Proteomes" id="UP001257277"/>
    </source>
</evidence>
<dbReference type="Pfam" id="PF04542">
    <property type="entry name" value="Sigma70_r2"/>
    <property type="match status" value="1"/>
</dbReference>
<keyword evidence="3 6" id="KW-0731">Sigma factor</keyword>
<accession>A0ABU3LCP2</accession>
<comment type="caution">
    <text evidence="9">The sequence shown here is derived from an EMBL/GenBank/DDBJ whole genome shotgun (WGS) entry which is preliminary data.</text>
</comment>
<evidence type="ECO:0000256" key="2">
    <source>
        <dbReference type="ARBA" id="ARBA00023015"/>
    </source>
</evidence>
<dbReference type="EMBL" id="JAVTTO010000001">
    <property type="protein sequence ID" value="MDT7831178.1"/>
    <property type="molecule type" value="Genomic_DNA"/>
</dbReference>
<dbReference type="PANTHER" id="PTHR43133">
    <property type="entry name" value="RNA POLYMERASE ECF-TYPE SIGMA FACTO"/>
    <property type="match status" value="1"/>
</dbReference>
<proteinExistence type="inferred from homology"/>
<dbReference type="InterPro" id="IPR039425">
    <property type="entry name" value="RNA_pol_sigma-70-like"/>
</dbReference>
<evidence type="ECO:0000259" key="8">
    <source>
        <dbReference type="Pfam" id="PF08281"/>
    </source>
</evidence>
<dbReference type="SUPFAM" id="SSF88946">
    <property type="entry name" value="Sigma2 domain of RNA polymerase sigma factors"/>
    <property type="match status" value="1"/>
</dbReference>
<dbReference type="SUPFAM" id="SSF88659">
    <property type="entry name" value="Sigma3 and sigma4 domains of RNA polymerase sigma factors"/>
    <property type="match status" value="1"/>
</dbReference>
<reference evidence="9 10" key="1">
    <citation type="submission" date="2023-09" db="EMBL/GenBank/DDBJ databases">
        <title>Novel taxa isolated from Blanes Bay.</title>
        <authorList>
            <person name="Rey-Velasco X."/>
            <person name="Lucena T."/>
        </authorList>
    </citation>
    <scope>NUCLEOTIDE SEQUENCE [LARGE SCALE GENOMIC DNA]</scope>
    <source>
        <strain evidence="9 10">S356</strain>
    </source>
</reference>
<dbReference type="Gene3D" id="1.10.10.10">
    <property type="entry name" value="Winged helix-like DNA-binding domain superfamily/Winged helix DNA-binding domain"/>
    <property type="match status" value="1"/>
</dbReference>
<keyword evidence="10" id="KW-1185">Reference proteome</keyword>
<evidence type="ECO:0000256" key="1">
    <source>
        <dbReference type="ARBA" id="ARBA00010641"/>
    </source>
</evidence>
<dbReference type="InterPro" id="IPR013324">
    <property type="entry name" value="RNA_pol_sigma_r3/r4-like"/>
</dbReference>
<sequence length="181" mass="21368">MKALTDEEIMLKVSNGNLDMLTTLFDRYHIRIFNFLYKMTRDKMVSEDLTQDVFAKVIRYRSSYNSGNFASWIYTIARNIFSSYYQKQKKERSYMIHDDSLDSGEVLITDSNKEELDHLQKALAQLKPSDRELIVMHRMQEIKYAQIAEIIDSTETAVKVRVHRAVKKLKEVYFQTATNEM</sequence>
<evidence type="ECO:0000256" key="4">
    <source>
        <dbReference type="ARBA" id="ARBA00023125"/>
    </source>
</evidence>
<dbReference type="Pfam" id="PF08281">
    <property type="entry name" value="Sigma70_r4_2"/>
    <property type="match status" value="1"/>
</dbReference>
<dbReference type="InterPro" id="IPR036388">
    <property type="entry name" value="WH-like_DNA-bd_sf"/>
</dbReference>
<evidence type="ECO:0000259" key="7">
    <source>
        <dbReference type="Pfam" id="PF04542"/>
    </source>
</evidence>
<dbReference type="CDD" id="cd06171">
    <property type="entry name" value="Sigma70_r4"/>
    <property type="match status" value="1"/>
</dbReference>
<comment type="similarity">
    <text evidence="1 6">Belongs to the sigma-70 factor family. ECF subfamily.</text>
</comment>
<dbReference type="InterPro" id="IPR007627">
    <property type="entry name" value="RNA_pol_sigma70_r2"/>
</dbReference>